<dbReference type="Proteomes" id="UP001141629">
    <property type="component" value="Unassembled WGS sequence"/>
</dbReference>
<dbReference type="RefSeq" id="WP_263999461.1">
    <property type="nucleotide sequence ID" value="NZ_JACKVK010000014.1"/>
</dbReference>
<keyword evidence="2" id="KW-1185">Reference proteome</keyword>
<evidence type="ECO:0000313" key="1">
    <source>
        <dbReference type="EMBL" id="MCV7424391.1"/>
    </source>
</evidence>
<dbReference type="EMBL" id="JACKVK010000014">
    <property type="protein sequence ID" value="MCV7424391.1"/>
    <property type="molecule type" value="Genomic_DNA"/>
</dbReference>
<name>A0A9X2ZA61_9MYCO</name>
<proteinExistence type="predicted"/>
<protein>
    <submittedName>
        <fullName evidence="1">Uncharacterized protein</fullName>
    </submittedName>
</protein>
<evidence type="ECO:0000313" key="2">
    <source>
        <dbReference type="Proteomes" id="UP001141629"/>
    </source>
</evidence>
<dbReference type="AlphaFoldDB" id="A0A9X2ZA61"/>
<organism evidence="1 2">
    <name type="scientific">Mycobacterium yunnanensis</name>
    <dbReference type="NCBI Taxonomy" id="368477"/>
    <lineage>
        <taxon>Bacteria</taxon>
        <taxon>Bacillati</taxon>
        <taxon>Actinomycetota</taxon>
        <taxon>Actinomycetes</taxon>
        <taxon>Mycobacteriales</taxon>
        <taxon>Mycobacteriaceae</taxon>
        <taxon>Mycobacterium</taxon>
    </lineage>
</organism>
<accession>A0A9X2ZA61</accession>
<sequence>MSPRRERQPPPVTAFLAQTLGGYDAAAQFPEDLLYRDKIASTLGPPIRGWIPELVFRYAIFQPLELNVDWAIMLYARPVGDSSKEARRRVERIDICDSEVHTHRFRMSDDPDDDQGQRKKLISLYAGDEATVSRQYDLQMSYLSREWEQRMRRWLDG</sequence>
<reference evidence="1" key="1">
    <citation type="submission" date="2020-07" db="EMBL/GenBank/DDBJ databases">
        <authorList>
            <person name="Pettersson B.M.F."/>
            <person name="Behra P.R.K."/>
            <person name="Ramesh M."/>
            <person name="Das S."/>
            <person name="Dasgupta S."/>
            <person name="Kirsebom L.A."/>
        </authorList>
    </citation>
    <scope>NUCLEOTIDE SEQUENCE</scope>
    <source>
        <strain evidence="1">DSM 44838</strain>
    </source>
</reference>
<comment type="caution">
    <text evidence="1">The sequence shown here is derived from an EMBL/GenBank/DDBJ whole genome shotgun (WGS) entry which is preliminary data.</text>
</comment>
<reference evidence="1" key="2">
    <citation type="journal article" date="2022" name="BMC Genomics">
        <title>Comparative genome analysis of mycobacteria focusing on tRNA and non-coding RNA.</title>
        <authorList>
            <person name="Behra P.R.K."/>
            <person name="Pettersson B.M.F."/>
            <person name="Ramesh M."/>
            <person name="Das S."/>
            <person name="Dasgupta S."/>
            <person name="Kirsebom L.A."/>
        </authorList>
    </citation>
    <scope>NUCLEOTIDE SEQUENCE</scope>
    <source>
        <strain evidence="1">DSM 44838</strain>
    </source>
</reference>
<gene>
    <name evidence="1" type="ORF">H7K45_27980</name>
</gene>